<name>A0A6J8F0L3_MYTCO</name>
<dbReference type="EMBL" id="CACVKT020010252">
    <property type="protein sequence ID" value="CAC5425563.1"/>
    <property type="molecule type" value="Genomic_DNA"/>
</dbReference>
<reference evidence="1 2" key="1">
    <citation type="submission" date="2020-06" db="EMBL/GenBank/DDBJ databases">
        <authorList>
            <person name="Li R."/>
            <person name="Bekaert M."/>
        </authorList>
    </citation>
    <scope>NUCLEOTIDE SEQUENCE [LARGE SCALE GENOMIC DNA]</scope>
    <source>
        <strain evidence="2">wild</strain>
    </source>
</reference>
<dbReference type="PANTHER" id="PTHR33050:SF7">
    <property type="entry name" value="RIBONUCLEASE H"/>
    <property type="match status" value="1"/>
</dbReference>
<dbReference type="AlphaFoldDB" id="A0A6J8F0L3"/>
<dbReference type="SUPFAM" id="SSF56672">
    <property type="entry name" value="DNA/RNA polymerases"/>
    <property type="match status" value="1"/>
</dbReference>
<proteinExistence type="predicted"/>
<accession>A0A6J8F0L3</accession>
<gene>
    <name evidence="1" type="ORF">MCOR_57370</name>
</gene>
<evidence type="ECO:0000313" key="2">
    <source>
        <dbReference type="Proteomes" id="UP000507470"/>
    </source>
</evidence>
<sequence>MCTGTYSLRELQSLLGKLHFVSTCVRPGRIFVSRLLDWLRRAFPSNVVGRGHKIFRRIPVEVQKDLMWWQRFLSSCNGISMMCFEDWSSPDEIFSSDACLEGFGAITSNQYFHAVFPPDITKDQLHINCLELFAIVVAVKIWGKKMLREENSDLL</sequence>
<dbReference type="OrthoDB" id="6058745at2759"/>
<protein>
    <submittedName>
        <fullName evidence="1">Uncharacterized protein</fullName>
    </submittedName>
</protein>
<organism evidence="1 2">
    <name type="scientific">Mytilus coruscus</name>
    <name type="common">Sea mussel</name>
    <dbReference type="NCBI Taxonomy" id="42192"/>
    <lineage>
        <taxon>Eukaryota</taxon>
        <taxon>Metazoa</taxon>
        <taxon>Spiralia</taxon>
        <taxon>Lophotrochozoa</taxon>
        <taxon>Mollusca</taxon>
        <taxon>Bivalvia</taxon>
        <taxon>Autobranchia</taxon>
        <taxon>Pteriomorphia</taxon>
        <taxon>Mytilida</taxon>
        <taxon>Mytiloidea</taxon>
        <taxon>Mytilidae</taxon>
        <taxon>Mytilinae</taxon>
        <taxon>Mytilus</taxon>
    </lineage>
</organism>
<dbReference type="InterPro" id="IPR052055">
    <property type="entry name" value="Hepadnavirus_pol/RT"/>
</dbReference>
<dbReference type="Proteomes" id="UP000507470">
    <property type="component" value="Unassembled WGS sequence"/>
</dbReference>
<dbReference type="PANTHER" id="PTHR33050">
    <property type="entry name" value="REVERSE TRANSCRIPTASE DOMAIN-CONTAINING PROTEIN"/>
    <property type="match status" value="1"/>
</dbReference>
<dbReference type="InterPro" id="IPR043502">
    <property type="entry name" value="DNA/RNA_pol_sf"/>
</dbReference>
<keyword evidence="2" id="KW-1185">Reference proteome</keyword>
<evidence type="ECO:0000313" key="1">
    <source>
        <dbReference type="EMBL" id="CAC5425563.1"/>
    </source>
</evidence>